<dbReference type="OrthoDB" id="1436450at2759"/>
<feature type="transmembrane region" description="Helical" evidence="6">
    <location>
        <begin position="323"/>
        <end position="344"/>
    </location>
</feature>
<dbReference type="GO" id="GO:0016020">
    <property type="term" value="C:membrane"/>
    <property type="evidence" value="ECO:0007669"/>
    <property type="project" value="UniProtKB-SubCell"/>
</dbReference>
<evidence type="ECO:0000256" key="6">
    <source>
        <dbReference type="SAM" id="Phobius"/>
    </source>
</evidence>
<feature type="transmembrane region" description="Helical" evidence="6">
    <location>
        <begin position="248"/>
        <end position="267"/>
    </location>
</feature>
<organism evidence="8 9">
    <name type="scientific">Tribonema minus</name>
    <dbReference type="NCBI Taxonomy" id="303371"/>
    <lineage>
        <taxon>Eukaryota</taxon>
        <taxon>Sar</taxon>
        <taxon>Stramenopiles</taxon>
        <taxon>Ochrophyta</taxon>
        <taxon>PX clade</taxon>
        <taxon>Xanthophyceae</taxon>
        <taxon>Tribonematales</taxon>
        <taxon>Tribonemataceae</taxon>
        <taxon>Tribonema</taxon>
    </lineage>
</organism>
<feature type="transmembrane region" description="Helical" evidence="6">
    <location>
        <begin position="376"/>
        <end position="397"/>
    </location>
</feature>
<accession>A0A836CFC6</accession>
<keyword evidence="3 6" id="KW-1133">Transmembrane helix</keyword>
<feature type="region of interest" description="Disordered" evidence="5">
    <location>
        <begin position="18"/>
        <end position="38"/>
    </location>
</feature>
<gene>
    <name evidence="8" type="ORF">JKP88DRAFT_316285</name>
</gene>
<evidence type="ECO:0000256" key="2">
    <source>
        <dbReference type="ARBA" id="ARBA00022692"/>
    </source>
</evidence>
<dbReference type="InterPro" id="IPR000620">
    <property type="entry name" value="EamA_dom"/>
</dbReference>
<comment type="subcellular location">
    <subcellularLocation>
        <location evidence="1">Membrane</location>
        <topology evidence="1">Multi-pass membrane protein</topology>
    </subcellularLocation>
</comment>
<dbReference type="AlphaFoldDB" id="A0A836CFC6"/>
<dbReference type="SUPFAM" id="SSF103481">
    <property type="entry name" value="Multidrug resistance efflux transporter EmrE"/>
    <property type="match status" value="2"/>
</dbReference>
<dbReference type="Pfam" id="PF00892">
    <property type="entry name" value="EamA"/>
    <property type="match status" value="1"/>
</dbReference>
<evidence type="ECO:0000256" key="4">
    <source>
        <dbReference type="ARBA" id="ARBA00023136"/>
    </source>
</evidence>
<reference evidence="8" key="1">
    <citation type="submission" date="2021-02" db="EMBL/GenBank/DDBJ databases">
        <title>First Annotated Genome of the Yellow-green Alga Tribonema minus.</title>
        <authorList>
            <person name="Mahan K.M."/>
        </authorList>
    </citation>
    <scope>NUCLEOTIDE SEQUENCE</scope>
    <source>
        <strain evidence="8">UTEX B ZZ1240</strain>
    </source>
</reference>
<sequence length="434" mass="43780">MTTGGAATPPSSVRYVELEQSDSEAPLTGSSRGEAVQDDDAAGVGKRAAADWALGVLFIICVSLIWAGSSVVVQYVYDDSGFDSPMALTYICNAMFAMYLPAYFCAVACGCVRNPPLRDTKLPQQQLSDGDGAPRRTGSAAGSDGGGTGSEDGGAAHTLGSGGGGGGGRSRSGSGASALSAPPPPRLRSHWSTFRAALSICPVWFAANLAYNASLRSTSVTSNTIISCTSSLWTLLLSVACARERATWGTALGVLLAVGGGALVGVADTAARHGGSGGGGGGGGDRGTLLGDALAVLAAVLYGVYSTLLAVHFPRDAEVSMPLLFGYLGALSAAAGAPLLALAHAPFAGLTRRAAAIIVANGVFDNVLADMLWARAVVLTTPTVAAVGLALTIPFAFVTDFLLHAMVPAPLEVLGAAMVVSGFAVVSRRKKDKD</sequence>
<dbReference type="InterPro" id="IPR037185">
    <property type="entry name" value="EmrE-like"/>
</dbReference>
<dbReference type="PANTHER" id="PTHR23051">
    <property type="entry name" value="SOLUTE CARRIER FAMILY 35, MEMBER F5"/>
    <property type="match status" value="1"/>
</dbReference>
<dbReference type="Proteomes" id="UP000664859">
    <property type="component" value="Unassembled WGS sequence"/>
</dbReference>
<evidence type="ECO:0000256" key="5">
    <source>
        <dbReference type="SAM" id="MobiDB-lite"/>
    </source>
</evidence>
<dbReference type="PANTHER" id="PTHR23051:SF0">
    <property type="entry name" value="SOLUTE CARRIER FAMILY 35 MEMBER F5"/>
    <property type="match status" value="1"/>
</dbReference>
<evidence type="ECO:0000259" key="7">
    <source>
        <dbReference type="Pfam" id="PF00892"/>
    </source>
</evidence>
<feature type="region of interest" description="Disordered" evidence="5">
    <location>
        <begin position="122"/>
        <end position="184"/>
    </location>
</feature>
<keyword evidence="9" id="KW-1185">Reference proteome</keyword>
<feature type="transmembrane region" description="Helical" evidence="6">
    <location>
        <begin position="287"/>
        <end position="311"/>
    </location>
</feature>
<name>A0A836CFC6_9STRA</name>
<evidence type="ECO:0000256" key="3">
    <source>
        <dbReference type="ARBA" id="ARBA00022989"/>
    </source>
</evidence>
<evidence type="ECO:0000313" key="8">
    <source>
        <dbReference type="EMBL" id="KAG5183777.1"/>
    </source>
</evidence>
<feature type="transmembrane region" description="Helical" evidence="6">
    <location>
        <begin position="52"/>
        <end position="76"/>
    </location>
</feature>
<keyword evidence="4 6" id="KW-0472">Membrane</keyword>
<evidence type="ECO:0000256" key="1">
    <source>
        <dbReference type="ARBA" id="ARBA00004141"/>
    </source>
</evidence>
<protein>
    <recommendedName>
        <fullName evidence="7">EamA domain-containing protein</fullName>
    </recommendedName>
</protein>
<feature type="transmembrane region" description="Helical" evidence="6">
    <location>
        <begin position="350"/>
        <end position="369"/>
    </location>
</feature>
<feature type="compositionally biased region" description="Gly residues" evidence="5">
    <location>
        <begin position="143"/>
        <end position="152"/>
    </location>
</feature>
<feature type="compositionally biased region" description="Low complexity" evidence="5">
    <location>
        <begin position="171"/>
        <end position="180"/>
    </location>
</feature>
<feature type="compositionally biased region" description="Gly residues" evidence="5">
    <location>
        <begin position="160"/>
        <end position="170"/>
    </location>
</feature>
<feature type="transmembrane region" description="Helical" evidence="6">
    <location>
        <begin position="88"/>
        <end position="112"/>
    </location>
</feature>
<proteinExistence type="predicted"/>
<feature type="transmembrane region" description="Helical" evidence="6">
    <location>
        <begin position="403"/>
        <end position="426"/>
    </location>
</feature>
<comment type="caution">
    <text evidence="8">The sequence shown here is derived from an EMBL/GenBank/DDBJ whole genome shotgun (WGS) entry which is preliminary data.</text>
</comment>
<feature type="domain" description="EamA" evidence="7">
    <location>
        <begin position="187"/>
        <end position="264"/>
    </location>
</feature>
<evidence type="ECO:0000313" key="9">
    <source>
        <dbReference type="Proteomes" id="UP000664859"/>
    </source>
</evidence>
<keyword evidence="2 6" id="KW-0812">Transmembrane</keyword>
<dbReference type="EMBL" id="JAFCMP010000190">
    <property type="protein sequence ID" value="KAG5183777.1"/>
    <property type="molecule type" value="Genomic_DNA"/>
</dbReference>